<keyword evidence="3" id="KW-1185">Reference proteome</keyword>
<feature type="compositionally biased region" description="Acidic residues" evidence="1">
    <location>
        <begin position="102"/>
        <end position="112"/>
    </location>
</feature>
<proteinExistence type="predicted"/>
<dbReference type="OrthoDB" id="4356994at2759"/>
<evidence type="ECO:0000256" key="1">
    <source>
        <dbReference type="SAM" id="MobiDB-lite"/>
    </source>
</evidence>
<name>A0A0P7BA34_9HYPO</name>
<evidence type="ECO:0000313" key="2">
    <source>
        <dbReference type="EMBL" id="KPM39066.1"/>
    </source>
</evidence>
<feature type="compositionally biased region" description="Basic and acidic residues" evidence="1">
    <location>
        <begin position="55"/>
        <end position="67"/>
    </location>
</feature>
<reference evidence="2 3" key="1">
    <citation type="submission" date="2015-09" db="EMBL/GenBank/DDBJ databases">
        <title>Draft genome of a European isolate of the apple canker pathogen Neonectria ditissima.</title>
        <authorList>
            <person name="Gomez-Cortecero A."/>
            <person name="Harrison R.J."/>
            <person name="Armitage A.D."/>
        </authorList>
    </citation>
    <scope>NUCLEOTIDE SEQUENCE [LARGE SCALE GENOMIC DNA]</scope>
    <source>
        <strain evidence="2 3">R09/05</strain>
    </source>
</reference>
<gene>
    <name evidence="2" type="ORF">AK830_g7518</name>
</gene>
<dbReference type="Proteomes" id="UP000050424">
    <property type="component" value="Unassembled WGS sequence"/>
</dbReference>
<protein>
    <submittedName>
        <fullName evidence="2">Uncharacterized protein</fullName>
    </submittedName>
</protein>
<evidence type="ECO:0000313" key="3">
    <source>
        <dbReference type="Proteomes" id="UP000050424"/>
    </source>
</evidence>
<dbReference type="STRING" id="78410.A0A0P7BA34"/>
<sequence>MDEVQQQMARANVAEPYKHLALSSPDEIRLLHLLPGKHDDEIRMQISHVLLKQPEKQAETRLSRSELQETVSPGSEVFETPEGRYLFCYDPEDDSNSSSAEDSSEDSGEGDEFYTMWTHPDPKMDPSLYVLPPDSEIWAREPSFDCLSYVWGSQDDPVPAFVESTAGETIGSLKLGQNLAAALRQSYLS</sequence>
<dbReference type="AlphaFoldDB" id="A0A0P7BA34"/>
<organism evidence="2 3">
    <name type="scientific">Neonectria ditissima</name>
    <dbReference type="NCBI Taxonomy" id="78410"/>
    <lineage>
        <taxon>Eukaryota</taxon>
        <taxon>Fungi</taxon>
        <taxon>Dikarya</taxon>
        <taxon>Ascomycota</taxon>
        <taxon>Pezizomycotina</taxon>
        <taxon>Sordariomycetes</taxon>
        <taxon>Hypocreomycetidae</taxon>
        <taxon>Hypocreales</taxon>
        <taxon>Nectriaceae</taxon>
        <taxon>Neonectria</taxon>
    </lineage>
</organism>
<feature type="region of interest" description="Disordered" evidence="1">
    <location>
        <begin position="55"/>
        <end position="118"/>
    </location>
</feature>
<comment type="caution">
    <text evidence="2">The sequence shown here is derived from an EMBL/GenBank/DDBJ whole genome shotgun (WGS) entry which is preliminary data.</text>
</comment>
<accession>A0A0P7BA34</accession>
<dbReference type="EMBL" id="LKCW01000117">
    <property type="protein sequence ID" value="KPM39066.1"/>
    <property type="molecule type" value="Genomic_DNA"/>
</dbReference>